<feature type="non-terminal residue" evidence="1">
    <location>
        <position position="1"/>
    </location>
</feature>
<comment type="caution">
    <text evidence="1">The sequence shown here is derived from an EMBL/GenBank/DDBJ whole genome shotgun (WGS) entry which is preliminary data.</text>
</comment>
<evidence type="ECO:0000313" key="1">
    <source>
        <dbReference type="EMBL" id="GMT34007.1"/>
    </source>
</evidence>
<accession>A0AAV5WSG6</accession>
<dbReference type="AlphaFoldDB" id="A0AAV5WSG6"/>
<keyword evidence="2" id="KW-1185">Reference proteome</keyword>
<reference evidence="1" key="1">
    <citation type="submission" date="2023-10" db="EMBL/GenBank/DDBJ databases">
        <title>Genome assembly of Pristionchus species.</title>
        <authorList>
            <person name="Yoshida K."/>
            <person name="Sommer R.J."/>
        </authorList>
    </citation>
    <scope>NUCLEOTIDE SEQUENCE</scope>
    <source>
        <strain evidence="1">RS5133</strain>
    </source>
</reference>
<dbReference type="Proteomes" id="UP001432322">
    <property type="component" value="Unassembled WGS sequence"/>
</dbReference>
<evidence type="ECO:0000313" key="2">
    <source>
        <dbReference type="Proteomes" id="UP001432322"/>
    </source>
</evidence>
<sequence>SKRNINATSQSYNGIDIIPIGLGSPQDKRVIEELQPNPRKRFSFEKLSSAAFDRYAVPCVLIK</sequence>
<protein>
    <submittedName>
        <fullName evidence="1">Uncharacterized protein</fullName>
    </submittedName>
</protein>
<proteinExistence type="predicted"/>
<organism evidence="1 2">
    <name type="scientific">Pristionchus fissidentatus</name>
    <dbReference type="NCBI Taxonomy" id="1538716"/>
    <lineage>
        <taxon>Eukaryota</taxon>
        <taxon>Metazoa</taxon>
        <taxon>Ecdysozoa</taxon>
        <taxon>Nematoda</taxon>
        <taxon>Chromadorea</taxon>
        <taxon>Rhabditida</taxon>
        <taxon>Rhabditina</taxon>
        <taxon>Diplogasteromorpha</taxon>
        <taxon>Diplogasteroidea</taxon>
        <taxon>Neodiplogasteridae</taxon>
        <taxon>Pristionchus</taxon>
    </lineage>
</organism>
<feature type="non-terminal residue" evidence="1">
    <location>
        <position position="63"/>
    </location>
</feature>
<dbReference type="EMBL" id="BTSY01000006">
    <property type="protein sequence ID" value="GMT34007.1"/>
    <property type="molecule type" value="Genomic_DNA"/>
</dbReference>
<name>A0AAV5WSG6_9BILA</name>
<gene>
    <name evidence="1" type="ORF">PFISCL1PPCAC_25304</name>
</gene>